<dbReference type="PANTHER" id="PTHR30146">
    <property type="entry name" value="LACI-RELATED TRANSCRIPTIONAL REPRESSOR"/>
    <property type="match status" value="1"/>
</dbReference>
<name>A0ABP9CBF0_9ACTN</name>
<feature type="domain" description="HTH lacI-type" evidence="4">
    <location>
        <begin position="2"/>
        <end position="56"/>
    </location>
</feature>
<dbReference type="Gene3D" id="1.10.260.40">
    <property type="entry name" value="lambda repressor-like DNA-binding domains"/>
    <property type="match status" value="1"/>
</dbReference>
<dbReference type="InterPro" id="IPR000843">
    <property type="entry name" value="HTH_LacI"/>
</dbReference>
<dbReference type="CDD" id="cd01392">
    <property type="entry name" value="HTH_LacI"/>
    <property type="match status" value="1"/>
</dbReference>
<accession>A0ABP9CBF0</accession>
<evidence type="ECO:0000256" key="3">
    <source>
        <dbReference type="ARBA" id="ARBA00023163"/>
    </source>
</evidence>
<reference evidence="6" key="1">
    <citation type="journal article" date="2019" name="Int. J. Syst. Evol. Microbiol.">
        <title>The Global Catalogue of Microorganisms (GCM) 10K type strain sequencing project: providing services to taxonomists for standard genome sequencing and annotation.</title>
        <authorList>
            <consortium name="The Broad Institute Genomics Platform"/>
            <consortium name="The Broad Institute Genome Sequencing Center for Infectious Disease"/>
            <person name="Wu L."/>
            <person name="Ma J."/>
        </authorList>
    </citation>
    <scope>NUCLEOTIDE SEQUENCE [LARGE SCALE GENOMIC DNA]</scope>
    <source>
        <strain evidence="6">JCM 18081</strain>
    </source>
</reference>
<keyword evidence="2 5" id="KW-0238">DNA-binding</keyword>
<evidence type="ECO:0000259" key="4">
    <source>
        <dbReference type="PROSITE" id="PS50932"/>
    </source>
</evidence>
<dbReference type="PROSITE" id="PS50932">
    <property type="entry name" value="HTH_LACI_2"/>
    <property type="match status" value="1"/>
</dbReference>
<dbReference type="Pfam" id="PF13377">
    <property type="entry name" value="Peripla_BP_3"/>
    <property type="match status" value="1"/>
</dbReference>
<dbReference type="PANTHER" id="PTHR30146:SF138">
    <property type="entry name" value="TRANSCRIPTIONAL REGULATORY PROTEIN"/>
    <property type="match status" value="1"/>
</dbReference>
<evidence type="ECO:0000256" key="2">
    <source>
        <dbReference type="ARBA" id="ARBA00023125"/>
    </source>
</evidence>
<dbReference type="PROSITE" id="PS00356">
    <property type="entry name" value="HTH_LACI_1"/>
    <property type="match status" value="1"/>
</dbReference>
<dbReference type="EMBL" id="BAABIG010000038">
    <property type="protein sequence ID" value="GAA4805771.1"/>
    <property type="molecule type" value="Genomic_DNA"/>
</dbReference>
<keyword evidence="3" id="KW-0804">Transcription</keyword>
<proteinExistence type="predicted"/>
<gene>
    <name evidence="5" type="ORF">GCM10023220_39400</name>
</gene>
<dbReference type="Pfam" id="PF00356">
    <property type="entry name" value="LacI"/>
    <property type="match status" value="1"/>
</dbReference>
<dbReference type="Proteomes" id="UP001501265">
    <property type="component" value="Unassembled WGS sequence"/>
</dbReference>
<evidence type="ECO:0000313" key="6">
    <source>
        <dbReference type="Proteomes" id="UP001501265"/>
    </source>
</evidence>
<dbReference type="InterPro" id="IPR010982">
    <property type="entry name" value="Lambda_DNA-bd_dom_sf"/>
</dbReference>
<dbReference type="RefSeq" id="WP_345621146.1">
    <property type="nucleotide sequence ID" value="NZ_BAABIG010000038.1"/>
</dbReference>
<dbReference type="CDD" id="cd06267">
    <property type="entry name" value="PBP1_LacI_sugar_binding-like"/>
    <property type="match status" value="1"/>
</dbReference>
<dbReference type="SMART" id="SM00354">
    <property type="entry name" value="HTH_LACI"/>
    <property type="match status" value="1"/>
</dbReference>
<dbReference type="SUPFAM" id="SSF53822">
    <property type="entry name" value="Periplasmic binding protein-like I"/>
    <property type="match status" value="1"/>
</dbReference>
<dbReference type="InterPro" id="IPR046335">
    <property type="entry name" value="LacI/GalR-like_sensor"/>
</dbReference>
<evidence type="ECO:0000313" key="5">
    <source>
        <dbReference type="EMBL" id="GAA4805771.1"/>
    </source>
</evidence>
<dbReference type="GO" id="GO:0003677">
    <property type="term" value="F:DNA binding"/>
    <property type="evidence" value="ECO:0007669"/>
    <property type="project" value="UniProtKB-KW"/>
</dbReference>
<dbReference type="Gene3D" id="3.40.50.2300">
    <property type="match status" value="2"/>
</dbReference>
<comment type="caution">
    <text evidence="5">The sequence shown here is derived from an EMBL/GenBank/DDBJ whole genome shotgun (WGS) entry which is preliminary data.</text>
</comment>
<sequence length="331" mass="34388">MATLMDVARAAGVSKATASRALQRPELVAEATRERVRDAAERLGFRPNAAARALTTGRTGLIGLIVPTLSNPFFAPLVMGAQRAAEETHSHLLLAVSEYDPAREAALADRLSEQADGLIMVTPVGSDTALRERFRARPLVLVDRQVGRLPAVVADTASGLAELLGHLLELGHREIAYVSGPAGSWADRQRCAVLTEQAAAAGARLRVRGPLPPTFDAGIAVAGSIPAQATAVLAYNSYLALGLLHGLGVAGRRVPEDVSLAAADDLSTLSATTPPVTALDVPLEEAGALAVTRLLDLLAGRRRTVATHLPARPVLRASTAPPRGGAAGIRA</sequence>
<protein>
    <submittedName>
        <fullName evidence="5">LacI family DNA-binding transcriptional regulator</fullName>
    </submittedName>
</protein>
<dbReference type="SUPFAM" id="SSF47413">
    <property type="entry name" value="lambda repressor-like DNA-binding domains"/>
    <property type="match status" value="1"/>
</dbReference>
<keyword evidence="6" id="KW-1185">Reference proteome</keyword>
<evidence type="ECO:0000256" key="1">
    <source>
        <dbReference type="ARBA" id="ARBA00023015"/>
    </source>
</evidence>
<keyword evidence="1" id="KW-0805">Transcription regulation</keyword>
<organism evidence="5 6">
    <name type="scientific">Streptomyces ziwulingensis</name>
    <dbReference type="NCBI Taxonomy" id="1045501"/>
    <lineage>
        <taxon>Bacteria</taxon>
        <taxon>Bacillati</taxon>
        <taxon>Actinomycetota</taxon>
        <taxon>Actinomycetes</taxon>
        <taxon>Kitasatosporales</taxon>
        <taxon>Streptomycetaceae</taxon>
        <taxon>Streptomyces</taxon>
    </lineage>
</organism>
<dbReference type="InterPro" id="IPR028082">
    <property type="entry name" value="Peripla_BP_I"/>
</dbReference>